<dbReference type="AlphaFoldDB" id="A0A3B0ZT87"/>
<dbReference type="PANTHER" id="PTHR32089:SF112">
    <property type="entry name" value="LYSOZYME-LIKE PROTEIN-RELATED"/>
    <property type="match status" value="1"/>
</dbReference>
<keyword evidence="3" id="KW-0812">Transmembrane</keyword>
<keyword evidence="1" id="KW-0807">Transducer</keyword>
<evidence type="ECO:0000256" key="2">
    <source>
        <dbReference type="ARBA" id="ARBA00029447"/>
    </source>
</evidence>
<dbReference type="Pfam" id="PF00015">
    <property type="entry name" value="MCPsignal"/>
    <property type="match status" value="1"/>
</dbReference>
<dbReference type="EMBL" id="UOFT01000008">
    <property type="protein sequence ID" value="VAW91283.1"/>
    <property type="molecule type" value="Genomic_DNA"/>
</dbReference>
<dbReference type="PANTHER" id="PTHR32089">
    <property type="entry name" value="METHYL-ACCEPTING CHEMOTAXIS PROTEIN MCPB"/>
    <property type="match status" value="1"/>
</dbReference>
<keyword evidence="3" id="KW-0472">Membrane</keyword>
<evidence type="ECO:0000256" key="3">
    <source>
        <dbReference type="SAM" id="Phobius"/>
    </source>
</evidence>
<dbReference type="GO" id="GO:0007165">
    <property type="term" value="P:signal transduction"/>
    <property type="evidence" value="ECO:0007669"/>
    <property type="project" value="UniProtKB-KW"/>
</dbReference>
<proteinExistence type="inferred from homology"/>
<dbReference type="SMART" id="SM00283">
    <property type="entry name" value="MA"/>
    <property type="match status" value="1"/>
</dbReference>
<gene>
    <name evidence="5" type="ORF">MNBD_GAMMA23-1450</name>
</gene>
<comment type="similarity">
    <text evidence="2">Belongs to the methyl-accepting chemotaxis (MCP) protein family.</text>
</comment>
<evidence type="ECO:0000256" key="1">
    <source>
        <dbReference type="ARBA" id="ARBA00023224"/>
    </source>
</evidence>
<feature type="domain" description="Methyl-accepting transducer" evidence="4">
    <location>
        <begin position="93"/>
        <end position="329"/>
    </location>
</feature>
<dbReference type="SUPFAM" id="SSF58104">
    <property type="entry name" value="Methyl-accepting chemotaxis protein (MCP) signaling domain"/>
    <property type="match status" value="1"/>
</dbReference>
<name>A0A3B0ZT87_9ZZZZ</name>
<dbReference type="PROSITE" id="PS50111">
    <property type="entry name" value="CHEMOTAXIS_TRANSDUC_2"/>
    <property type="match status" value="1"/>
</dbReference>
<dbReference type="GO" id="GO:0006935">
    <property type="term" value="P:chemotaxis"/>
    <property type="evidence" value="ECO:0007669"/>
    <property type="project" value="InterPro"/>
</dbReference>
<dbReference type="InterPro" id="IPR004090">
    <property type="entry name" value="Chemotax_Me-accpt_rcpt"/>
</dbReference>
<sequence>MSKRWNIFVSPLFYVLLATAGLIASEILPVFNYQQELRWLLEITLLVCGLLLAFKEKQTSTKDSLLPAVEETESVQQSLQSLLGDIDEAYTAELDIIQADVNRVKSILAEAVSDLTSGFESINQLMQREDEMVNSIVKSARNEDDDPDVIDVHEFAQTTENIMASFIEVLMTVSTQSIETAHNLDEMQSQLDGIFSLLDESKTIADQTNLLALNAAIEAARAGEAGRGFAVVADEVRSLSTRASSFNDQIAEKVYSAKSAIDLVNATVTDMASRDMSSSIESQDKIKTALFTIERMDKRFSETIKEVADITLQIENVVGNTVRVMQFEDITTQVLTEAADRSQRISNISNKLDGEFGLSASSEHVSSVECITNIREVVKRVKHSWQQEHRSVVGSENLKESEVDLF</sequence>
<evidence type="ECO:0000259" key="4">
    <source>
        <dbReference type="PROSITE" id="PS50111"/>
    </source>
</evidence>
<dbReference type="PRINTS" id="PR00260">
    <property type="entry name" value="CHEMTRNSDUCR"/>
</dbReference>
<feature type="transmembrane region" description="Helical" evidence="3">
    <location>
        <begin position="12"/>
        <end position="31"/>
    </location>
</feature>
<evidence type="ECO:0000313" key="5">
    <source>
        <dbReference type="EMBL" id="VAW91283.1"/>
    </source>
</evidence>
<accession>A0A3B0ZT87</accession>
<dbReference type="InterPro" id="IPR004089">
    <property type="entry name" value="MCPsignal_dom"/>
</dbReference>
<reference evidence="5" key="1">
    <citation type="submission" date="2018-06" db="EMBL/GenBank/DDBJ databases">
        <authorList>
            <person name="Zhirakovskaya E."/>
        </authorList>
    </citation>
    <scope>NUCLEOTIDE SEQUENCE</scope>
</reference>
<dbReference type="GO" id="GO:0004888">
    <property type="term" value="F:transmembrane signaling receptor activity"/>
    <property type="evidence" value="ECO:0007669"/>
    <property type="project" value="InterPro"/>
</dbReference>
<organism evidence="5">
    <name type="scientific">hydrothermal vent metagenome</name>
    <dbReference type="NCBI Taxonomy" id="652676"/>
    <lineage>
        <taxon>unclassified sequences</taxon>
        <taxon>metagenomes</taxon>
        <taxon>ecological metagenomes</taxon>
    </lineage>
</organism>
<protein>
    <recommendedName>
        <fullName evidence="4">Methyl-accepting transducer domain-containing protein</fullName>
    </recommendedName>
</protein>
<dbReference type="GO" id="GO:0016020">
    <property type="term" value="C:membrane"/>
    <property type="evidence" value="ECO:0007669"/>
    <property type="project" value="InterPro"/>
</dbReference>
<keyword evidence="3" id="KW-1133">Transmembrane helix</keyword>
<dbReference type="Gene3D" id="1.10.287.950">
    <property type="entry name" value="Methyl-accepting chemotaxis protein"/>
    <property type="match status" value="1"/>
</dbReference>